<keyword evidence="4" id="KW-0328">Glycosyltransferase</keyword>
<evidence type="ECO:0000259" key="2">
    <source>
        <dbReference type="Pfam" id="PF00156"/>
    </source>
</evidence>
<dbReference type="HOGENOM" id="CLU_054549_1_1_9"/>
<gene>
    <name evidence="4" type="ordered locus">RHOM_12425</name>
</gene>
<dbReference type="GO" id="GO:0016757">
    <property type="term" value="F:glycosyltransferase activity"/>
    <property type="evidence" value="ECO:0007669"/>
    <property type="project" value="UniProtKB-KW"/>
</dbReference>
<protein>
    <submittedName>
        <fullName evidence="4">Putative amidophosphoribosyltransferase</fullName>
    </submittedName>
</protein>
<organism evidence="4 5">
    <name type="scientific">Roseburia hominis (strain DSM 16839 / JCM 17582 / NCIMB 14029 / A2-183)</name>
    <dbReference type="NCBI Taxonomy" id="585394"/>
    <lineage>
        <taxon>Bacteria</taxon>
        <taxon>Bacillati</taxon>
        <taxon>Bacillota</taxon>
        <taxon>Clostridia</taxon>
        <taxon>Lachnospirales</taxon>
        <taxon>Lachnospiraceae</taxon>
        <taxon>Roseburia</taxon>
    </lineage>
</organism>
<dbReference type="InterPro" id="IPR029057">
    <property type="entry name" value="PRTase-like"/>
</dbReference>
<comment type="similarity">
    <text evidence="1">Belongs to the ComF/GntX family.</text>
</comment>
<dbReference type="Pfam" id="PF18912">
    <property type="entry name" value="DZR_2"/>
    <property type="match status" value="1"/>
</dbReference>
<dbReference type="Gene3D" id="3.40.50.2020">
    <property type="match status" value="1"/>
</dbReference>
<evidence type="ECO:0000313" key="4">
    <source>
        <dbReference type="EMBL" id="AEN97593.1"/>
    </source>
</evidence>
<dbReference type="InterPro" id="IPR000836">
    <property type="entry name" value="PRTase_dom"/>
</dbReference>
<dbReference type="Proteomes" id="UP000008178">
    <property type="component" value="Chromosome"/>
</dbReference>
<feature type="domain" description="Phosphoribosyltransferase" evidence="2">
    <location>
        <begin position="165"/>
        <end position="254"/>
    </location>
</feature>
<dbReference type="Pfam" id="PF00156">
    <property type="entry name" value="Pribosyltran"/>
    <property type="match status" value="1"/>
</dbReference>
<dbReference type="KEGG" id="rho:RHOM_12425"/>
<dbReference type="eggNOG" id="COG1040">
    <property type="taxonomic scope" value="Bacteria"/>
</dbReference>
<sequence length="261" mass="29413">MTGGRAGNAMQADFATGKEKTGRGLRWGTETIVGLIYPPRCPICDRVTVPECVPCRRCADAVRLAEEPVCKRCGKPLDGERAEFCLDCGKRRHAYCQGKAVFVYQGNIRQSMYRFKYANRREYAAYYAREAAALYQDWVFKNQIEVIVPVPMYRWKKRRRGYNQAETFARALGRELGLPVDAGLVRRVRNTVPQKELNGGQRAANLKNAFQLAADIVKYKKILLVDDIYTTGTTIDTVSEVLLKGGAERIYYICVSIGAGF</sequence>
<dbReference type="GeneID" id="93724217"/>
<name>G2T5A5_ROSHA</name>
<keyword evidence="4" id="KW-0808">Transferase</keyword>
<evidence type="ECO:0000313" key="5">
    <source>
        <dbReference type="Proteomes" id="UP000008178"/>
    </source>
</evidence>
<dbReference type="PANTHER" id="PTHR47505">
    <property type="entry name" value="DNA UTILIZATION PROTEIN YHGH"/>
    <property type="match status" value="1"/>
</dbReference>
<keyword evidence="5" id="KW-1185">Reference proteome</keyword>
<reference evidence="4 5" key="1">
    <citation type="journal article" date="2015" name="Genome Announc.">
        <title>Complete genome sequence of the human gut symbiont Roseburia hominis.</title>
        <authorList>
            <person name="Travis A.J."/>
            <person name="Kelly D."/>
            <person name="Flint H.J."/>
            <person name="Aminov R.I."/>
        </authorList>
    </citation>
    <scope>NUCLEOTIDE SEQUENCE [LARGE SCALE GENOMIC DNA]</scope>
    <source>
        <strain evidence="5">DSM 16839 / JCM 17582 / NCIMB 14029 / A2-183</strain>
    </source>
</reference>
<accession>G2T5A5</accession>
<dbReference type="EMBL" id="CP003040">
    <property type="protein sequence ID" value="AEN97593.1"/>
    <property type="molecule type" value="Genomic_DNA"/>
</dbReference>
<evidence type="ECO:0000256" key="1">
    <source>
        <dbReference type="ARBA" id="ARBA00008007"/>
    </source>
</evidence>
<proteinExistence type="inferred from homology"/>
<feature type="domain" description="Double zinc ribbon" evidence="3">
    <location>
        <begin position="33"/>
        <end position="88"/>
    </location>
</feature>
<dbReference type="AlphaFoldDB" id="G2T5A5"/>
<dbReference type="STRING" id="585394.RHOM_12425"/>
<dbReference type="BioCyc" id="RHOM585394:G1H02-2476-MONOMER"/>
<dbReference type="InterPro" id="IPR051910">
    <property type="entry name" value="ComF/GntX_DNA_util-trans"/>
</dbReference>
<dbReference type="CDD" id="cd06223">
    <property type="entry name" value="PRTases_typeI"/>
    <property type="match status" value="1"/>
</dbReference>
<dbReference type="SUPFAM" id="SSF53271">
    <property type="entry name" value="PRTase-like"/>
    <property type="match status" value="1"/>
</dbReference>
<dbReference type="InterPro" id="IPR044005">
    <property type="entry name" value="DZR_2"/>
</dbReference>
<evidence type="ECO:0000259" key="3">
    <source>
        <dbReference type="Pfam" id="PF18912"/>
    </source>
</evidence>
<dbReference type="RefSeq" id="WP_014080604.1">
    <property type="nucleotide sequence ID" value="NC_015977.1"/>
</dbReference>
<dbReference type="PANTHER" id="PTHR47505:SF1">
    <property type="entry name" value="DNA UTILIZATION PROTEIN YHGH"/>
    <property type="match status" value="1"/>
</dbReference>